<name>A0A939HAH2_9CLOT</name>
<keyword evidence="3" id="KW-1185">Reference proteome</keyword>
<feature type="compositionally biased region" description="Basic and acidic residues" evidence="1">
    <location>
        <begin position="43"/>
        <end position="54"/>
    </location>
</feature>
<dbReference type="Proteomes" id="UP000664218">
    <property type="component" value="Unassembled WGS sequence"/>
</dbReference>
<reference evidence="2" key="1">
    <citation type="submission" date="2021-03" db="EMBL/GenBank/DDBJ databases">
        <title>Proteiniclasticum marinus sp. nov., isolated from tidal flat sediment.</title>
        <authorList>
            <person name="Namirimu T."/>
            <person name="Yang J.-A."/>
            <person name="Yang S.-H."/>
            <person name="Kim Y.-J."/>
            <person name="Kwon K.K."/>
        </authorList>
    </citation>
    <scope>NUCLEOTIDE SEQUENCE</scope>
    <source>
        <strain evidence="2">SCR006</strain>
    </source>
</reference>
<evidence type="ECO:0000313" key="2">
    <source>
        <dbReference type="EMBL" id="MBO1264382.1"/>
    </source>
</evidence>
<accession>A0A939HAH2</accession>
<dbReference type="EMBL" id="JAFNJU010000003">
    <property type="protein sequence ID" value="MBO1264382.1"/>
    <property type="molecule type" value="Genomic_DNA"/>
</dbReference>
<evidence type="ECO:0000313" key="3">
    <source>
        <dbReference type="Proteomes" id="UP000664218"/>
    </source>
</evidence>
<organism evidence="2 3">
    <name type="scientific">Proteiniclasticum aestuarii</name>
    <dbReference type="NCBI Taxonomy" id="2817862"/>
    <lineage>
        <taxon>Bacteria</taxon>
        <taxon>Bacillati</taxon>
        <taxon>Bacillota</taxon>
        <taxon>Clostridia</taxon>
        <taxon>Eubacteriales</taxon>
        <taxon>Clostridiaceae</taxon>
        <taxon>Proteiniclasticum</taxon>
    </lineage>
</organism>
<comment type="caution">
    <text evidence="2">The sequence shown here is derived from an EMBL/GenBank/DDBJ whole genome shotgun (WGS) entry which is preliminary data.</text>
</comment>
<proteinExistence type="predicted"/>
<gene>
    <name evidence="2" type="ORF">J3A84_04915</name>
</gene>
<dbReference type="AlphaFoldDB" id="A0A939HAH2"/>
<evidence type="ECO:0000256" key="1">
    <source>
        <dbReference type="SAM" id="MobiDB-lite"/>
    </source>
</evidence>
<dbReference type="RefSeq" id="WP_207598896.1">
    <property type="nucleotide sequence ID" value="NZ_JAFNJU010000003.1"/>
</dbReference>
<feature type="region of interest" description="Disordered" evidence="1">
    <location>
        <begin position="43"/>
        <end position="62"/>
    </location>
</feature>
<protein>
    <submittedName>
        <fullName evidence="2">Uncharacterized protein</fullName>
    </submittedName>
</protein>
<sequence length="62" mass="6807">MQDIKDIQLQILGQTIGTLHGEIAELRATVIVQNNYIATISKEQEVQDGEHQDSAADESDNA</sequence>